<reference evidence="1" key="1">
    <citation type="submission" date="2014-11" db="EMBL/GenBank/DDBJ databases">
        <authorList>
            <person name="Amaro Gonzalez C."/>
        </authorList>
    </citation>
    <scope>NUCLEOTIDE SEQUENCE</scope>
</reference>
<protein>
    <submittedName>
        <fullName evidence="1">Uncharacterized protein</fullName>
    </submittedName>
</protein>
<organism evidence="1">
    <name type="scientific">Anguilla anguilla</name>
    <name type="common">European freshwater eel</name>
    <name type="synonym">Muraena anguilla</name>
    <dbReference type="NCBI Taxonomy" id="7936"/>
    <lineage>
        <taxon>Eukaryota</taxon>
        <taxon>Metazoa</taxon>
        <taxon>Chordata</taxon>
        <taxon>Craniata</taxon>
        <taxon>Vertebrata</taxon>
        <taxon>Euteleostomi</taxon>
        <taxon>Actinopterygii</taxon>
        <taxon>Neopterygii</taxon>
        <taxon>Teleostei</taxon>
        <taxon>Anguilliformes</taxon>
        <taxon>Anguillidae</taxon>
        <taxon>Anguilla</taxon>
    </lineage>
</organism>
<dbReference type="EMBL" id="GBXM01019697">
    <property type="protein sequence ID" value="JAH88880.1"/>
    <property type="molecule type" value="Transcribed_RNA"/>
</dbReference>
<name>A0A0E9WH37_ANGAN</name>
<reference evidence="1" key="2">
    <citation type="journal article" date="2015" name="Fish Shellfish Immunol.">
        <title>Early steps in the European eel (Anguilla anguilla)-Vibrio vulnificus interaction in the gills: Role of the RtxA13 toxin.</title>
        <authorList>
            <person name="Callol A."/>
            <person name="Pajuelo D."/>
            <person name="Ebbesson L."/>
            <person name="Teles M."/>
            <person name="MacKenzie S."/>
            <person name="Amaro C."/>
        </authorList>
    </citation>
    <scope>NUCLEOTIDE SEQUENCE</scope>
</reference>
<dbReference type="AlphaFoldDB" id="A0A0E9WH37"/>
<accession>A0A0E9WH37</accession>
<sequence length="34" mass="3820">MKTILKEDITLKEAVALLPETAAVTQLTSWTFQK</sequence>
<proteinExistence type="predicted"/>
<evidence type="ECO:0000313" key="1">
    <source>
        <dbReference type="EMBL" id="JAH88880.1"/>
    </source>
</evidence>